<dbReference type="RefSeq" id="WP_245926982.1">
    <property type="nucleotide sequence ID" value="NZ_QKLW01000002.1"/>
</dbReference>
<organism evidence="2 3">
    <name type="scientific">Marinomonas alcarazii</name>
    <dbReference type="NCBI Taxonomy" id="491949"/>
    <lineage>
        <taxon>Bacteria</taxon>
        <taxon>Pseudomonadati</taxon>
        <taxon>Pseudomonadota</taxon>
        <taxon>Gammaproteobacteria</taxon>
        <taxon>Oceanospirillales</taxon>
        <taxon>Oceanospirillaceae</taxon>
        <taxon>Marinomonas</taxon>
    </lineage>
</organism>
<accession>A0A318V287</accession>
<evidence type="ECO:0000259" key="1">
    <source>
        <dbReference type="Pfam" id="PF12146"/>
    </source>
</evidence>
<dbReference type="PANTHER" id="PTHR43798">
    <property type="entry name" value="MONOACYLGLYCEROL LIPASE"/>
    <property type="match status" value="1"/>
</dbReference>
<comment type="caution">
    <text evidence="2">The sequence shown here is derived from an EMBL/GenBank/DDBJ whole genome shotgun (WGS) entry which is preliminary data.</text>
</comment>
<sequence length="229" mass="25636">MEIYCLPGTMCDHRLWGFTQKALGRFATLHHIVLPMENTLESMVDALAKILPDKPIDLLGFSMGGYLASRFSVKYPERINRLMVFSNTATGLLDSERKQREVALNWVSTQGYRGIPRKKAMAMLGAHNQSNEVLVRLIQDMDKALGEPVLVQQLKSSLDRPDVLSNLDKVRFPVCFALGQEDGLVSKEAIDQIKNTAGIEVRMAACGHMLPLEQPDWLANLVTEFYSAD</sequence>
<dbReference type="SUPFAM" id="SSF53474">
    <property type="entry name" value="alpha/beta-Hydrolases"/>
    <property type="match status" value="1"/>
</dbReference>
<protein>
    <submittedName>
        <fullName evidence="2">Pimeloyl-ACP methyl ester carboxylesterase</fullName>
    </submittedName>
</protein>
<dbReference type="Proteomes" id="UP000247551">
    <property type="component" value="Unassembled WGS sequence"/>
</dbReference>
<dbReference type="InterPro" id="IPR022742">
    <property type="entry name" value="Hydrolase_4"/>
</dbReference>
<keyword evidence="3" id="KW-1185">Reference proteome</keyword>
<gene>
    <name evidence="2" type="ORF">DFP75_10230</name>
</gene>
<evidence type="ECO:0000313" key="2">
    <source>
        <dbReference type="EMBL" id="PYF82942.1"/>
    </source>
</evidence>
<name>A0A318V287_9GAMM</name>
<reference evidence="2 3" key="1">
    <citation type="submission" date="2018-06" db="EMBL/GenBank/DDBJ databases">
        <title>Genomic Encyclopedia of Type Strains, Phase III (KMG-III): the genomes of soil and plant-associated and newly described type strains.</title>
        <authorList>
            <person name="Whitman W."/>
        </authorList>
    </citation>
    <scope>NUCLEOTIDE SEQUENCE [LARGE SCALE GENOMIC DNA]</scope>
    <source>
        <strain evidence="2 3">CECT 7730</strain>
    </source>
</reference>
<dbReference type="Gene3D" id="3.40.50.1820">
    <property type="entry name" value="alpha/beta hydrolase"/>
    <property type="match status" value="1"/>
</dbReference>
<dbReference type="Pfam" id="PF12146">
    <property type="entry name" value="Hydrolase_4"/>
    <property type="match status" value="1"/>
</dbReference>
<dbReference type="InterPro" id="IPR050266">
    <property type="entry name" value="AB_hydrolase_sf"/>
</dbReference>
<dbReference type="AlphaFoldDB" id="A0A318V287"/>
<dbReference type="EMBL" id="QKLW01000002">
    <property type="protein sequence ID" value="PYF82942.1"/>
    <property type="molecule type" value="Genomic_DNA"/>
</dbReference>
<dbReference type="InterPro" id="IPR029058">
    <property type="entry name" value="AB_hydrolase_fold"/>
</dbReference>
<proteinExistence type="predicted"/>
<evidence type="ECO:0000313" key="3">
    <source>
        <dbReference type="Proteomes" id="UP000247551"/>
    </source>
</evidence>
<feature type="domain" description="Serine aminopeptidase S33" evidence="1">
    <location>
        <begin position="12"/>
        <end position="199"/>
    </location>
</feature>